<gene>
    <name evidence="1" type="ORF">BRE01_08610</name>
</gene>
<evidence type="ECO:0000313" key="1">
    <source>
        <dbReference type="EMBL" id="GED67159.1"/>
    </source>
</evidence>
<keyword evidence="2" id="KW-1185">Reference proteome</keyword>
<proteinExistence type="predicted"/>
<dbReference type="EMBL" id="BJON01000003">
    <property type="protein sequence ID" value="GED67159.1"/>
    <property type="molecule type" value="Genomic_DNA"/>
</dbReference>
<dbReference type="Proteomes" id="UP000319578">
    <property type="component" value="Unassembled WGS sequence"/>
</dbReference>
<organism evidence="1 2">
    <name type="scientific">Brevibacillus reuszeri</name>
    <dbReference type="NCBI Taxonomy" id="54915"/>
    <lineage>
        <taxon>Bacteria</taxon>
        <taxon>Bacillati</taxon>
        <taxon>Bacillota</taxon>
        <taxon>Bacilli</taxon>
        <taxon>Bacillales</taxon>
        <taxon>Paenibacillaceae</taxon>
        <taxon>Brevibacillus</taxon>
    </lineage>
</organism>
<accession>A0ABQ0TGZ6</accession>
<sequence>MRYEEVVITPLMEQSNFEDTDNVLYRVRLHVTLPNKSHMYGNVTYLKTQEMGEEFH</sequence>
<name>A0ABQ0TGZ6_9BACL</name>
<evidence type="ECO:0000313" key="2">
    <source>
        <dbReference type="Proteomes" id="UP000319578"/>
    </source>
</evidence>
<reference evidence="1 2" key="1">
    <citation type="submission" date="2019-06" db="EMBL/GenBank/DDBJ databases">
        <title>Whole genome shotgun sequence of Brevibacillus reuszeri NBRC 15719.</title>
        <authorList>
            <person name="Hosoyama A."/>
            <person name="Uohara A."/>
            <person name="Ohji S."/>
            <person name="Ichikawa N."/>
        </authorList>
    </citation>
    <scope>NUCLEOTIDE SEQUENCE [LARGE SCALE GENOMIC DNA]</scope>
    <source>
        <strain evidence="1 2">NBRC 15719</strain>
    </source>
</reference>
<comment type="caution">
    <text evidence="1">The sequence shown here is derived from an EMBL/GenBank/DDBJ whole genome shotgun (WGS) entry which is preliminary data.</text>
</comment>
<protein>
    <submittedName>
        <fullName evidence="1">Uncharacterized protein</fullName>
    </submittedName>
</protein>